<dbReference type="EMBL" id="MU394398">
    <property type="protein sequence ID" value="KAI6081350.1"/>
    <property type="molecule type" value="Genomic_DNA"/>
</dbReference>
<evidence type="ECO:0000313" key="2">
    <source>
        <dbReference type="Proteomes" id="UP001497680"/>
    </source>
</evidence>
<sequence>MALNTAAPSLASLASLMESLTCQESEAQVKKSTIYVPREVVLEICKYLSQADKFHLALTSTNFTIPAIAALHDQDAREDNTAVFWAVSRNHHEVLSRILEHRPQLVNRHFQEDHLHYHGYLPIRAGKFMTPLCTAIVLRRRDCVKVLLSSGADPNLPDQEPTTGHRIRWSPIQWAVFAIEAGEGFDDLLSLLTKHGANLNVSPMTAPSSDDDDDDNDSVYSSSDYTAEELAPLFTQMNFDHPPGTSYEIAKSTATDFHNDLIDLIKARKSKMRSLLKHGADPNLMEESLCATPIFHVAVALLKYEADFYVKESRIWQNADVEDQYDDIIIPTAMDYMDILIKHGGDATVSCYGTTALHIVIRRLDEYEIVVNYLLKAGININATNTSGRTPLFELMERVTPNFDALRRFIRKGANVNHQDEQGSTPLHILVGSRGSQERLRRTILVLLDCGADASIMDSAGQTAKDLAKARRIRLWPEIIDLLQGAESRAKKKHRRGHGGGRGPNAKTGGEHGGNGAKD</sequence>
<gene>
    <name evidence="1" type="ORF">F4821DRAFT_249448</name>
</gene>
<accession>A0ACC0CM21</accession>
<name>A0ACC0CM21_9PEZI</name>
<comment type="caution">
    <text evidence="1">The sequence shown here is derived from an EMBL/GenBank/DDBJ whole genome shotgun (WGS) entry which is preliminary data.</text>
</comment>
<protein>
    <submittedName>
        <fullName evidence="1">Ankyrin repeat-containing domain protein</fullName>
    </submittedName>
</protein>
<dbReference type="Proteomes" id="UP001497680">
    <property type="component" value="Unassembled WGS sequence"/>
</dbReference>
<reference evidence="1 2" key="1">
    <citation type="journal article" date="2022" name="New Phytol.">
        <title>Ecological generalism drives hyperdiversity of secondary metabolite gene clusters in xylarialean endophytes.</title>
        <authorList>
            <person name="Franco M.E.E."/>
            <person name="Wisecaver J.H."/>
            <person name="Arnold A.E."/>
            <person name="Ju Y.M."/>
            <person name="Slot J.C."/>
            <person name="Ahrendt S."/>
            <person name="Moore L.P."/>
            <person name="Eastman K.E."/>
            <person name="Scott K."/>
            <person name="Konkel Z."/>
            <person name="Mondo S.J."/>
            <person name="Kuo A."/>
            <person name="Hayes R.D."/>
            <person name="Haridas S."/>
            <person name="Andreopoulos B."/>
            <person name="Riley R."/>
            <person name="LaButti K."/>
            <person name="Pangilinan J."/>
            <person name="Lipzen A."/>
            <person name="Amirebrahimi M."/>
            <person name="Yan J."/>
            <person name="Adam C."/>
            <person name="Keymanesh K."/>
            <person name="Ng V."/>
            <person name="Louie K."/>
            <person name="Northen T."/>
            <person name="Drula E."/>
            <person name="Henrissat B."/>
            <person name="Hsieh H.M."/>
            <person name="Youens-Clark K."/>
            <person name="Lutzoni F."/>
            <person name="Miadlikowska J."/>
            <person name="Eastwood D.C."/>
            <person name="Hamelin R.C."/>
            <person name="Grigoriev I.V."/>
            <person name="U'Ren J.M."/>
        </authorList>
    </citation>
    <scope>NUCLEOTIDE SEQUENCE [LARGE SCALE GENOMIC DNA]</scope>
    <source>
        <strain evidence="1 2">ER1909</strain>
    </source>
</reference>
<evidence type="ECO:0000313" key="1">
    <source>
        <dbReference type="EMBL" id="KAI6081350.1"/>
    </source>
</evidence>
<proteinExistence type="predicted"/>
<keyword evidence="2" id="KW-1185">Reference proteome</keyword>
<organism evidence="1 2">
    <name type="scientific">Hypoxylon rubiginosum</name>
    <dbReference type="NCBI Taxonomy" id="110542"/>
    <lineage>
        <taxon>Eukaryota</taxon>
        <taxon>Fungi</taxon>
        <taxon>Dikarya</taxon>
        <taxon>Ascomycota</taxon>
        <taxon>Pezizomycotina</taxon>
        <taxon>Sordariomycetes</taxon>
        <taxon>Xylariomycetidae</taxon>
        <taxon>Xylariales</taxon>
        <taxon>Hypoxylaceae</taxon>
        <taxon>Hypoxylon</taxon>
    </lineage>
</organism>